<accession>A0A1V6N1G2</accession>
<evidence type="ECO:0000256" key="5">
    <source>
        <dbReference type="ARBA" id="ARBA00022801"/>
    </source>
</evidence>
<dbReference type="PANTHER" id="PTHR22993:SF9">
    <property type="entry name" value="FORMAMIDOPYRIMIDINE-DNA GLYCOSYLASE"/>
    <property type="match status" value="1"/>
</dbReference>
<dbReference type="EMBL" id="JXMW01000015">
    <property type="protein sequence ID" value="OQD58442.1"/>
    <property type="molecule type" value="Genomic_DNA"/>
</dbReference>
<dbReference type="GO" id="GO:0003684">
    <property type="term" value="F:damaged DNA binding"/>
    <property type="evidence" value="ECO:0007669"/>
    <property type="project" value="InterPro"/>
</dbReference>
<protein>
    <submittedName>
        <fullName evidence="14">MutM-like protein</fullName>
    </submittedName>
</protein>
<evidence type="ECO:0000256" key="1">
    <source>
        <dbReference type="ARBA" id="ARBA00009409"/>
    </source>
</evidence>
<dbReference type="GO" id="GO:0008270">
    <property type="term" value="F:zinc ion binding"/>
    <property type="evidence" value="ECO:0007669"/>
    <property type="project" value="UniProtKB-KW"/>
</dbReference>
<dbReference type="InterPro" id="IPR035937">
    <property type="entry name" value="FPG_N"/>
</dbReference>
<dbReference type="GO" id="GO:0034039">
    <property type="term" value="F:8-oxo-7,8-dihydroguanine DNA N-glycosylase activity"/>
    <property type="evidence" value="ECO:0007669"/>
    <property type="project" value="TreeGrafter"/>
</dbReference>
<keyword evidence="6" id="KW-0862">Zinc</keyword>
<evidence type="ECO:0000256" key="8">
    <source>
        <dbReference type="ARBA" id="ARBA00023204"/>
    </source>
</evidence>
<dbReference type="Pfam" id="PF06831">
    <property type="entry name" value="H2TH"/>
    <property type="match status" value="1"/>
</dbReference>
<proteinExistence type="inferred from homology"/>
<evidence type="ECO:0000256" key="11">
    <source>
        <dbReference type="ARBA" id="ARBA00023295"/>
    </source>
</evidence>
<evidence type="ECO:0000256" key="3">
    <source>
        <dbReference type="ARBA" id="ARBA00022763"/>
    </source>
</evidence>
<dbReference type="InterPro" id="IPR010979">
    <property type="entry name" value="Ribosomal_uS13-like_H2TH"/>
</dbReference>
<dbReference type="RefSeq" id="WP_080460658.1">
    <property type="nucleotide sequence ID" value="NZ_JXMW01000015.1"/>
</dbReference>
<feature type="domain" description="FPG-type" evidence="13">
    <location>
        <begin position="256"/>
        <end position="287"/>
    </location>
</feature>
<comment type="caution">
    <text evidence="14">The sequence shown here is derived from an EMBL/GenBank/DDBJ whole genome shotgun (WGS) entry which is preliminary data.</text>
</comment>
<keyword evidence="5" id="KW-0378">Hydrolase</keyword>
<organism evidence="14 15">
    <name type="scientific">Methanobrevibacter arboriphilus JCM 13429 = DSM 1125</name>
    <dbReference type="NCBI Taxonomy" id="1300164"/>
    <lineage>
        <taxon>Archaea</taxon>
        <taxon>Methanobacteriati</taxon>
        <taxon>Methanobacteriota</taxon>
        <taxon>Methanomada group</taxon>
        <taxon>Methanobacteria</taxon>
        <taxon>Methanobacteriales</taxon>
        <taxon>Methanobacteriaceae</taxon>
        <taxon>Methanobrevibacter</taxon>
    </lineage>
</organism>
<evidence type="ECO:0000313" key="15">
    <source>
        <dbReference type="Proteomes" id="UP000191661"/>
    </source>
</evidence>
<dbReference type="SMART" id="SM01232">
    <property type="entry name" value="H2TH"/>
    <property type="match status" value="1"/>
</dbReference>
<keyword evidence="9" id="KW-0456">Lyase</keyword>
<evidence type="ECO:0000259" key="13">
    <source>
        <dbReference type="PROSITE" id="PS51066"/>
    </source>
</evidence>
<dbReference type="GO" id="GO:0016829">
    <property type="term" value="F:lyase activity"/>
    <property type="evidence" value="ECO:0007669"/>
    <property type="project" value="UniProtKB-KW"/>
</dbReference>
<dbReference type="InterPro" id="IPR015886">
    <property type="entry name" value="H2TH_FPG"/>
</dbReference>
<evidence type="ECO:0000256" key="9">
    <source>
        <dbReference type="ARBA" id="ARBA00023239"/>
    </source>
</evidence>
<keyword evidence="4 12" id="KW-0863">Zinc-finger</keyword>
<keyword evidence="8" id="KW-0234">DNA repair</keyword>
<keyword evidence="10" id="KW-0511">Multifunctional enzyme</keyword>
<evidence type="ECO:0000256" key="12">
    <source>
        <dbReference type="PROSITE-ProRule" id="PRU00391"/>
    </source>
</evidence>
<dbReference type="OrthoDB" id="53322at2157"/>
<dbReference type="SUPFAM" id="SSF81624">
    <property type="entry name" value="N-terminal domain of MutM-like DNA repair proteins"/>
    <property type="match status" value="1"/>
</dbReference>
<gene>
    <name evidence="14" type="ORF">MBBAR_15c00180</name>
</gene>
<evidence type="ECO:0000256" key="7">
    <source>
        <dbReference type="ARBA" id="ARBA00023125"/>
    </source>
</evidence>
<dbReference type="PANTHER" id="PTHR22993">
    <property type="entry name" value="FORMAMIDOPYRIMIDINE-DNA GLYCOSYLASE"/>
    <property type="match status" value="1"/>
</dbReference>
<evidence type="ECO:0000256" key="6">
    <source>
        <dbReference type="ARBA" id="ARBA00022833"/>
    </source>
</evidence>
<dbReference type="AlphaFoldDB" id="A0A1V6N1G2"/>
<dbReference type="PROSITE" id="PS51066">
    <property type="entry name" value="ZF_FPG_2"/>
    <property type="match status" value="1"/>
</dbReference>
<evidence type="ECO:0000256" key="4">
    <source>
        <dbReference type="ARBA" id="ARBA00022771"/>
    </source>
</evidence>
<comment type="similarity">
    <text evidence="1">Belongs to the FPG family.</text>
</comment>
<dbReference type="InterPro" id="IPR000214">
    <property type="entry name" value="Znf_DNA_glyclase/AP_lyase"/>
</dbReference>
<dbReference type="Gene3D" id="1.10.8.50">
    <property type="match status" value="1"/>
</dbReference>
<dbReference type="SUPFAM" id="SSF57716">
    <property type="entry name" value="Glucocorticoid receptor-like (DNA-binding domain)"/>
    <property type="match status" value="1"/>
</dbReference>
<keyword evidence="15" id="KW-1185">Reference proteome</keyword>
<dbReference type="Proteomes" id="UP000191661">
    <property type="component" value="Unassembled WGS sequence"/>
</dbReference>
<dbReference type="GO" id="GO:0003906">
    <property type="term" value="F:DNA-(apurinic or apyrimidinic site) endonuclease activity"/>
    <property type="evidence" value="ECO:0007669"/>
    <property type="project" value="InterPro"/>
</dbReference>
<evidence type="ECO:0000313" key="14">
    <source>
        <dbReference type="EMBL" id="OQD58442.1"/>
    </source>
</evidence>
<name>A0A1V6N1G2_METAZ</name>
<dbReference type="Gene3D" id="3.20.190.10">
    <property type="entry name" value="MutM-like, N-terminal"/>
    <property type="match status" value="1"/>
</dbReference>
<dbReference type="SUPFAM" id="SSF46946">
    <property type="entry name" value="S13-like H2TH domain"/>
    <property type="match status" value="1"/>
</dbReference>
<evidence type="ECO:0000256" key="2">
    <source>
        <dbReference type="ARBA" id="ARBA00022723"/>
    </source>
</evidence>
<keyword evidence="2" id="KW-0479">Metal-binding</keyword>
<sequence>MIEIPESNTLANQLNETIKGKKILSVITNNYHHKFAFFYNDPKEYNNLLKGRLIGNTFAYGGQIKISAINDSKFEGNNEIIKDDVIIVLSEDTIIKYVDGEEEIPKKHQLLIKFEDSSALICSARMYAQLHVALENDYENEYFDIAMEKPSPLSENFDMDYFEGLLSEVRANSSVKSFLATKQRISGLGNGSLQDILFNAKINPKAKIKKLSQEDKKRLFNSVKRTLYEMTKNGGRNTEKTLFGDYGGYEVILSSKTYKIPCPSCGDKIVKESYLGGTIYYCPTCQKTNSS</sequence>
<keyword evidence="3" id="KW-0227">DNA damage</keyword>
<keyword evidence="11" id="KW-0326">Glycosidase</keyword>
<keyword evidence="7" id="KW-0238">DNA-binding</keyword>
<dbReference type="GO" id="GO:0006284">
    <property type="term" value="P:base-excision repair"/>
    <property type="evidence" value="ECO:0007669"/>
    <property type="project" value="InterPro"/>
</dbReference>
<reference evidence="14 15" key="1">
    <citation type="submission" date="2014-12" db="EMBL/GenBank/DDBJ databases">
        <title>Genome sequence of Methanobrevibacter arboriphilicus DH1, DSM1125.</title>
        <authorList>
            <person name="Poehlein A."/>
            <person name="Thauer R.K."/>
            <person name="Seedorf H."/>
            <person name="Daniel R."/>
        </authorList>
    </citation>
    <scope>NUCLEOTIDE SEQUENCE [LARGE SCALE GENOMIC DNA]</scope>
    <source>
        <strain evidence="14 15">DH1</strain>
    </source>
</reference>
<evidence type="ECO:0000256" key="10">
    <source>
        <dbReference type="ARBA" id="ARBA00023268"/>
    </source>
</evidence>